<evidence type="ECO:0000256" key="8">
    <source>
        <dbReference type="ARBA" id="ARBA00022741"/>
    </source>
</evidence>
<dbReference type="InterPro" id="IPR003758">
    <property type="entry name" value="LpxK"/>
</dbReference>
<keyword evidence="5 13" id="KW-0444">Lipid biosynthesis</keyword>
<evidence type="ECO:0000256" key="3">
    <source>
        <dbReference type="ARBA" id="ARBA00012071"/>
    </source>
</evidence>
<dbReference type="UniPathway" id="UPA00359">
    <property type="reaction ID" value="UER00482"/>
</dbReference>
<keyword evidence="11 13" id="KW-0443">Lipid metabolism</keyword>
<organism evidence="14 15">
    <name type="scientific">Labilithrix luteola</name>
    <dbReference type="NCBI Taxonomy" id="1391654"/>
    <lineage>
        <taxon>Bacteria</taxon>
        <taxon>Pseudomonadati</taxon>
        <taxon>Myxococcota</taxon>
        <taxon>Polyangia</taxon>
        <taxon>Polyangiales</taxon>
        <taxon>Labilitrichaceae</taxon>
        <taxon>Labilithrix</taxon>
    </lineage>
</organism>
<dbReference type="InterPro" id="IPR027417">
    <property type="entry name" value="P-loop_NTPase"/>
</dbReference>
<dbReference type="Proteomes" id="UP000064967">
    <property type="component" value="Chromosome"/>
</dbReference>
<keyword evidence="6 13" id="KW-0441">Lipid A biosynthesis</keyword>
<dbReference type="GO" id="GO:0005886">
    <property type="term" value="C:plasma membrane"/>
    <property type="evidence" value="ECO:0007669"/>
    <property type="project" value="TreeGrafter"/>
</dbReference>
<keyword evidence="10 13" id="KW-0067">ATP-binding</keyword>
<dbReference type="GO" id="GO:0005524">
    <property type="term" value="F:ATP binding"/>
    <property type="evidence" value="ECO:0007669"/>
    <property type="project" value="UniProtKB-UniRule"/>
</dbReference>
<evidence type="ECO:0000313" key="14">
    <source>
        <dbReference type="EMBL" id="AKU98570.1"/>
    </source>
</evidence>
<evidence type="ECO:0000256" key="7">
    <source>
        <dbReference type="ARBA" id="ARBA00022679"/>
    </source>
</evidence>
<evidence type="ECO:0000256" key="5">
    <source>
        <dbReference type="ARBA" id="ARBA00022516"/>
    </source>
</evidence>
<evidence type="ECO:0000256" key="11">
    <source>
        <dbReference type="ARBA" id="ARBA00023098"/>
    </source>
</evidence>
<dbReference type="Pfam" id="PF02606">
    <property type="entry name" value="LpxK"/>
    <property type="match status" value="1"/>
</dbReference>
<gene>
    <name evidence="13" type="primary">lpxK</name>
    <name evidence="14" type="ORF">AKJ09_05234</name>
</gene>
<evidence type="ECO:0000313" key="15">
    <source>
        <dbReference type="Proteomes" id="UP000064967"/>
    </source>
</evidence>
<dbReference type="GO" id="GO:0009244">
    <property type="term" value="P:lipopolysaccharide core region biosynthetic process"/>
    <property type="evidence" value="ECO:0007669"/>
    <property type="project" value="TreeGrafter"/>
</dbReference>
<evidence type="ECO:0000256" key="6">
    <source>
        <dbReference type="ARBA" id="ARBA00022556"/>
    </source>
</evidence>
<sequence>MFDVEALEAELRIRAARWLESGPGGTSVLLGVGPLVRVLARVNAPIASHTLRRPASIPPGLRVVTVGGATLGGSGKSRVAMACVEALTQRGSRVALIGHAYRARPGSARFVQPEDRLAEVGDEALAAARRFARLGIDAPVIVAPSRDAALARAATSTPALDAVVLDGPLQLRPEPASLALLAVDAAAPWGSGEVFPAGDLRAPQHVLRSVADEVVEVNASPRAFIVANEEVGAESLCGARIGLFTALARPDRLVRALALLGLSPAVVVACPDHGPLTAEAIRRLQAAEPSVDTWVATEKCAVHLDGVKLERPLAVLEASVSLPEQLLARISAIGGPVNHQKTGRT</sequence>
<dbReference type="EC" id="2.7.1.130" evidence="3 13"/>
<comment type="similarity">
    <text evidence="13">Belongs to the LpxK family.</text>
</comment>
<keyword evidence="9 13" id="KW-0418">Kinase</keyword>
<evidence type="ECO:0000256" key="1">
    <source>
        <dbReference type="ARBA" id="ARBA00002274"/>
    </source>
</evidence>
<proteinExistence type="inferred from homology"/>
<evidence type="ECO:0000256" key="12">
    <source>
        <dbReference type="ARBA" id="ARBA00029757"/>
    </source>
</evidence>
<evidence type="ECO:0000256" key="9">
    <source>
        <dbReference type="ARBA" id="ARBA00022777"/>
    </source>
</evidence>
<comment type="caution">
    <text evidence="13">Lacks conserved residue(s) required for the propagation of feature annotation.</text>
</comment>
<evidence type="ECO:0000256" key="10">
    <source>
        <dbReference type="ARBA" id="ARBA00022840"/>
    </source>
</evidence>
<dbReference type="PANTHER" id="PTHR42724:SF1">
    <property type="entry name" value="TETRAACYLDISACCHARIDE 4'-KINASE, MITOCHONDRIAL-RELATED"/>
    <property type="match status" value="1"/>
</dbReference>
<evidence type="ECO:0000256" key="4">
    <source>
        <dbReference type="ARBA" id="ARBA00016436"/>
    </source>
</evidence>
<reference evidence="14 15" key="1">
    <citation type="submission" date="2015-08" db="EMBL/GenBank/DDBJ databases">
        <authorList>
            <person name="Babu N.S."/>
            <person name="Beckwith C.J."/>
            <person name="Beseler K.G."/>
            <person name="Brison A."/>
            <person name="Carone J.V."/>
            <person name="Caskin T.P."/>
            <person name="Diamond M."/>
            <person name="Durham M.E."/>
            <person name="Foxe J.M."/>
            <person name="Go M."/>
            <person name="Henderson B.A."/>
            <person name="Jones I.B."/>
            <person name="McGettigan J.A."/>
            <person name="Micheletti S.J."/>
            <person name="Nasrallah M.E."/>
            <person name="Ortiz D."/>
            <person name="Piller C.R."/>
            <person name="Privatt S.R."/>
            <person name="Schneider S.L."/>
            <person name="Sharp S."/>
            <person name="Smith T.C."/>
            <person name="Stanton J.D."/>
            <person name="Ullery H.E."/>
            <person name="Wilson R.J."/>
            <person name="Serrano M.G."/>
            <person name="Buck G."/>
            <person name="Lee V."/>
            <person name="Wang Y."/>
            <person name="Carvalho R."/>
            <person name="Voegtly L."/>
            <person name="Shi R."/>
            <person name="Duckworth R."/>
            <person name="Johnson A."/>
            <person name="Loviza R."/>
            <person name="Walstead R."/>
            <person name="Shah Z."/>
            <person name="Kiflezghi M."/>
            <person name="Wade K."/>
            <person name="Ball S.L."/>
            <person name="Bradley K.W."/>
            <person name="Asai D.J."/>
            <person name="Bowman C.A."/>
            <person name="Russell D.A."/>
            <person name="Pope W.H."/>
            <person name="Jacobs-Sera D."/>
            <person name="Hendrix R.W."/>
            <person name="Hatfull G.F."/>
        </authorList>
    </citation>
    <scope>NUCLEOTIDE SEQUENCE [LARGE SCALE GENOMIC DNA]</scope>
    <source>
        <strain evidence="14 15">DSM 27648</strain>
    </source>
</reference>
<dbReference type="GO" id="GO:0009029">
    <property type="term" value="F:lipid-A 4'-kinase activity"/>
    <property type="evidence" value="ECO:0007669"/>
    <property type="project" value="UniProtKB-UniRule"/>
</dbReference>
<name>A0A0K1PYG6_9BACT</name>
<dbReference type="STRING" id="1391654.AKJ09_05234"/>
<dbReference type="AlphaFoldDB" id="A0A0K1PYG6"/>
<comment type="function">
    <text evidence="1 13">Transfers the gamma-phosphate of ATP to the 4'-position of a tetraacyldisaccharide 1-phosphate intermediate (termed DS-1-P) to form tetraacyldisaccharide 1,4'-bis-phosphate (lipid IVA).</text>
</comment>
<keyword evidence="7 13" id="KW-0808">Transferase</keyword>
<dbReference type="KEGG" id="llu:AKJ09_05234"/>
<keyword evidence="15" id="KW-1185">Reference proteome</keyword>
<protein>
    <recommendedName>
        <fullName evidence="4 13">Tetraacyldisaccharide 4'-kinase</fullName>
        <ecNumber evidence="3 13">2.7.1.130</ecNumber>
    </recommendedName>
    <alternativeName>
        <fullName evidence="12 13">Lipid A 4'-kinase</fullName>
    </alternativeName>
</protein>
<dbReference type="PANTHER" id="PTHR42724">
    <property type="entry name" value="TETRAACYLDISACCHARIDE 4'-KINASE"/>
    <property type="match status" value="1"/>
</dbReference>
<dbReference type="HAMAP" id="MF_00409">
    <property type="entry name" value="LpxK"/>
    <property type="match status" value="1"/>
</dbReference>
<dbReference type="EMBL" id="CP012333">
    <property type="protein sequence ID" value="AKU98570.1"/>
    <property type="molecule type" value="Genomic_DNA"/>
</dbReference>
<keyword evidence="8 13" id="KW-0547">Nucleotide-binding</keyword>
<comment type="pathway">
    <text evidence="2 13">Glycolipid biosynthesis; lipid IV(A) biosynthesis; lipid IV(A) from (3R)-3-hydroxytetradecanoyl-[acyl-carrier-protein] and UDP-N-acetyl-alpha-D-glucosamine: step 6/6.</text>
</comment>
<accession>A0A0K1PYG6</accession>
<dbReference type="GO" id="GO:0009245">
    <property type="term" value="P:lipid A biosynthetic process"/>
    <property type="evidence" value="ECO:0007669"/>
    <property type="project" value="UniProtKB-UniRule"/>
</dbReference>
<dbReference type="SUPFAM" id="SSF52540">
    <property type="entry name" value="P-loop containing nucleoside triphosphate hydrolases"/>
    <property type="match status" value="1"/>
</dbReference>
<evidence type="ECO:0000256" key="13">
    <source>
        <dbReference type="HAMAP-Rule" id="MF_00409"/>
    </source>
</evidence>
<comment type="catalytic activity">
    <reaction evidence="13">
        <text>a lipid A disaccharide + ATP = a lipid IVA + ADP + H(+)</text>
        <dbReference type="Rhea" id="RHEA:67840"/>
        <dbReference type="ChEBI" id="CHEBI:15378"/>
        <dbReference type="ChEBI" id="CHEBI:30616"/>
        <dbReference type="ChEBI" id="CHEBI:176343"/>
        <dbReference type="ChEBI" id="CHEBI:176425"/>
        <dbReference type="ChEBI" id="CHEBI:456216"/>
        <dbReference type="EC" id="2.7.1.130"/>
    </reaction>
</comment>
<evidence type="ECO:0000256" key="2">
    <source>
        <dbReference type="ARBA" id="ARBA00004870"/>
    </source>
</evidence>